<sequence length="101" mass="11377">MACMSWLNRVRIEECIASGNNKKMFIGIDGGKCLADKQQRMKLLNPTIPSSTSCTFPTTNWANFPSQAIPRSFCYAIMYNYITTRPIDTLDLNATLSDDDE</sequence>
<keyword evidence="1" id="KW-1185">Reference proteome</keyword>
<evidence type="ECO:0000313" key="2">
    <source>
        <dbReference type="RefSeq" id="XP_015189338.1"/>
    </source>
</evidence>
<name>A0ABM1JA50_POLDO</name>
<reference evidence="2" key="1">
    <citation type="submission" date="2025-08" db="UniProtKB">
        <authorList>
            <consortium name="RefSeq"/>
        </authorList>
    </citation>
    <scope>IDENTIFICATION</scope>
    <source>
        <tissue evidence="2">Whole body</tissue>
    </source>
</reference>
<evidence type="ECO:0000313" key="1">
    <source>
        <dbReference type="Proteomes" id="UP000694924"/>
    </source>
</evidence>
<dbReference type="Proteomes" id="UP000694924">
    <property type="component" value="Unplaced"/>
</dbReference>
<gene>
    <name evidence="2" type="primary">LOC107073270</name>
</gene>
<organism evidence="1 2">
    <name type="scientific">Polistes dominula</name>
    <name type="common">European paper wasp</name>
    <name type="synonym">Vespa dominula</name>
    <dbReference type="NCBI Taxonomy" id="743375"/>
    <lineage>
        <taxon>Eukaryota</taxon>
        <taxon>Metazoa</taxon>
        <taxon>Ecdysozoa</taxon>
        <taxon>Arthropoda</taxon>
        <taxon>Hexapoda</taxon>
        <taxon>Insecta</taxon>
        <taxon>Pterygota</taxon>
        <taxon>Neoptera</taxon>
        <taxon>Endopterygota</taxon>
        <taxon>Hymenoptera</taxon>
        <taxon>Apocrita</taxon>
        <taxon>Aculeata</taxon>
        <taxon>Vespoidea</taxon>
        <taxon>Vespidae</taxon>
        <taxon>Polistinae</taxon>
        <taxon>Polistini</taxon>
        <taxon>Polistes</taxon>
    </lineage>
</organism>
<proteinExistence type="predicted"/>
<dbReference type="RefSeq" id="XP_015189338.1">
    <property type="nucleotide sequence ID" value="XM_015333852.1"/>
</dbReference>
<protein>
    <submittedName>
        <fullName evidence="2">Uncharacterized protein LOC107073270</fullName>
    </submittedName>
</protein>
<dbReference type="GeneID" id="107073270"/>
<accession>A0ABM1JA50</accession>